<dbReference type="PRINTS" id="PR00661">
    <property type="entry name" value="ERMFAMILY"/>
</dbReference>
<dbReference type="SUPFAM" id="SSF48678">
    <property type="entry name" value="Moesin tail domain"/>
    <property type="match status" value="1"/>
</dbReference>
<dbReference type="InterPro" id="IPR018980">
    <property type="entry name" value="FERM_PH-like_C"/>
</dbReference>
<dbReference type="OrthoDB" id="6018897at2759"/>
<feature type="coiled-coil region" evidence="4">
    <location>
        <begin position="304"/>
        <end position="387"/>
    </location>
</feature>
<comment type="subcellular location">
    <subcellularLocation>
        <location evidence="1">Cell membrane</location>
        <topology evidence="1">Peripheral membrane protein</topology>
    </subcellularLocation>
</comment>
<dbReference type="InterPro" id="IPR011993">
    <property type="entry name" value="PH-like_dom_sf"/>
</dbReference>
<name>A0A7M5UX91_9CNID</name>
<evidence type="ECO:0000313" key="6">
    <source>
        <dbReference type="EnsemblMetazoa" id="CLYHEMP004100.1"/>
    </source>
</evidence>
<dbReference type="PANTHER" id="PTHR23281">
    <property type="entry name" value="MERLIN/MOESIN/EZRIN/RADIXIN"/>
    <property type="match status" value="1"/>
</dbReference>
<dbReference type="Pfam" id="PF20492">
    <property type="entry name" value="ERM_helical"/>
    <property type="match status" value="1"/>
</dbReference>
<dbReference type="PRINTS" id="PR00935">
    <property type="entry name" value="BAND41"/>
</dbReference>
<dbReference type="RefSeq" id="XP_066923166.1">
    <property type="nucleotide sequence ID" value="XM_067067065.1"/>
</dbReference>
<dbReference type="Pfam" id="PF09379">
    <property type="entry name" value="FERM_N"/>
    <property type="match status" value="1"/>
</dbReference>
<dbReference type="Gene3D" id="2.30.29.30">
    <property type="entry name" value="Pleckstrin-homology domain (PH domain)/Phosphotyrosine-binding domain (PTB)"/>
    <property type="match status" value="1"/>
</dbReference>
<dbReference type="PIRSF" id="PIRSF002305">
    <property type="entry name" value="ERM"/>
    <property type="match status" value="1"/>
</dbReference>
<dbReference type="Gene3D" id="1.20.80.10">
    <property type="match status" value="1"/>
</dbReference>
<dbReference type="Pfam" id="PF09380">
    <property type="entry name" value="FERM_C"/>
    <property type="match status" value="1"/>
</dbReference>
<dbReference type="CDD" id="cd14473">
    <property type="entry name" value="FERM_B-lobe"/>
    <property type="match status" value="1"/>
</dbReference>
<evidence type="ECO:0000256" key="3">
    <source>
        <dbReference type="ARBA" id="ARBA00023136"/>
    </source>
</evidence>
<sequence>MAKNTNNRKQMAVHVVTKPEEELEFYVDKNIKGQELFDLVCKVIGLRENYYFGLHYECPNQQPLWLRMDKKVRSELGEQNMSNIKLYLQVQFYPIDVDTGIIMEQTTHLFFLHVKSEILSESIYCPTEESILLASYAVQAKYGDFDSDIHKKHFLANDQLLPQRVLAQYKLSADEWEERIVKWYSQHCQGLSRYQAEMEYLKTAQNLEMYGIGYFRIQNELGTELWLGIHATGINIYESDNQLIPKVSFLWTEIKNISFKNKQIWIQPMDKEVQDFHFVSLDVAINRKILLLSSGNHDLYMRSKKEDTMEIQIMKSQAQDAREQRHREQNRLYKEIRRRIEETQARIDMEKRLKDYSGLIDEYRKHLQKAEETTDLLAEKALVAEEEAKLLLKKAADFETEIKSLRHVCNQKDEEKTYLESHIQSAQINIQQILHESNRRAQETVLLKQELDKSRHSEKMATEKLIQISNNYQRAPPIQYSSYAQHQQPPQLQKVQQQPTQHVQGPQQVSQSHLHYGGAPNYVGGDGEDFTMSVQLERVEYLEKSRHLERQLTELKTEIEGLKVAGNPDILDRIHLESVGKGETKFSTMQKLQAASTNSRVQVYQRL</sequence>
<feature type="domain" description="FERM" evidence="5">
    <location>
        <begin position="11"/>
        <end position="304"/>
    </location>
</feature>
<dbReference type="InterPro" id="IPR019748">
    <property type="entry name" value="FERM_central"/>
</dbReference>
<evidence type="ECO:0000313" key="7">
    <source>
        <dbReference type="Proteomes" id="UP000594262"/>
    </source>
</evidence>
<proteinExistence type="predicted"/>
<dbReference type="Proteomes" id="UP000594262">
    <property type="component" value="Unplaced"/>
</dbReference>
<evidence type="ECO:0000256" key="1">
    <source>
        <dbReference type="ARBA" id="ARBA00004202"/>
    </source>
</evidence>
<dbReference type="EnsemblMetazoa" id="CLYHEMT004100.1">
    <property type="protein sequence ID" value="CLYHEMP004100.1"/>
    <property type="gene ID" value="CLYHEMG004100"/>
</dbReference>
<dbReference type="InterPro" id="IPR000798">
    <property type="entry name" value="Ez/rad/moesin-like"/>
</dbReference>
<dbReference type="AlphaFoldDB" id="A0A7M5UX91"/>
<feature type="coiled-coil region" evidence="4">
    <location>
        <begin position="538"/>
        <end position="565"/>
    </location>
</feature>
<dbReference type="SUPFAM" id="SSF50729">
    <property type="entry name" value="PH domain-like"/>
    <property type="match status" value="1"/>
</dbReference>
<keyword evidence="4" id="KW-0175">Coiled coil</keyword>
<dbReference type="Gene3D" id="3.10.20.90">
    <property type="entry name" value="Phosphatidylinositol 3-kinase Catalytic Subunit, Chain A, domain 1"/>
    <property type="match status" value="1"/>
</dbReference>
<keyword evidence="3" id="KW-0472">Membrane</keyword>
<dbReference type="GO" id="GO:0003779">
    <property type="term" value="F:actin binding"/>
    <property type="evidence" value="ECO:0007669"/>
    <property type="project" value="InterPro"/>
</dbReference>
<dbReference type="InterPro" id="IPR035963">
    <property type="entry name" value="FERM_2"/>
</dbReference>
<dbReference type="SUPFAM" id="SSF54236">
    <property type="entry name" value="Ubiquitin-like"/>
    <property type="match status" value="1"/>
</dbReference>
<dbReference type="InterPro" id="IPR014352">
    <property type="entry name" value="FERM/acyl-CoA-bd_prot_sf"/>
</dbReference>
<dbReference type="InterPro" id="IPR019749">
    <property type="entry name" value="Band_41_domain"/>
</dbReference>
<dbReference type="CDD" id="cd17097">
    <property type="entry name" value="FERM_F1_ERM_like"/>
    <property type="match status" value="1"/>
</dbReference>
<dbReference type="InterPro" id="IPR018979">
    <property type="entry name" value="FERM_N"/>
</dbReference>
<dbReference type="InterPro" id="IPR029071">
    <property type="entry name" value="Ubiquitin-like_domsf"/>
</dbReference>
<dbReference type="InterPro" id="IPR000299">
    <property type="entry name" value="FERM_domain"/>
</dbReference>
<dbReference type="InterPro" id="IPR011259">
    <property type="entry name" value="ERM_C_dom"/>
</dbReference>
<dbReference type="InterPro" id="IPR046810">
    <property type="entry name" value="ERM_helical"/>
</dbReference>
<dbReference type="GeneID" id="136810497"/>
<dbReference type="GO" id="GO:0005886">
    <property type="term" value="C:plasma membrane"/>
    <property type="evidence" value="ECO:0007669"/>
    <property type="project" value="UniProtKB-SubCell"/>
</dbReference>
<keyword evidence="2" id="KW-1003">Cell membrane</keyword>
<dbReference type="SMART" id="SM00295">
    <property type="entry name" value="B41"/>
    <property type="match status" value="1"/>
</dbReference>
<dbReference type="SUPFAM" id="SSF47031">
    <property type="entry name" value="Second domain of FERM"/>
    <property type="match status" value="1"/>
</dbReference>
<dbReference type="InterPro" id="IPR011174">
    <property type="entry name" value="ERM"/>
</dbReference>
<accession>A0A7M5UX91</accession>
<evidence type="ECO:0000256" key="2">
    <source>
        <dbReference type="ARBA" id="ARBA00022475"/>
    </source>
</evidence>
<protein>
    <recommendedName>
        <fullName evidence="5">FERM domain-containing protein</fullName>
    </recommendedName>
</protein>
<evidence type="ECO:0000256" key="4">
    <source>
        <dbReference type="SAM" id="Coils"/>
    </source>
</evidence>
<dbReference type="InterPro" id="IPR008954">
    <property type="entry name" value="Moesin_tail_sf"/>
</dbReference>
<keyword evidence="7" id="KW-1185">Reference proteome</keyword>
<dbReference type="Pfam" id="PF00373">
    <property type="entry name" value="FERM_M"/>
    <property type="match status" value="1"/>
</dbReference>
<dbReference type="Pfam" id="PF00769">
    <property type="entry name" value="ERM_C"/>
    <property type="match status" value="1"/>
</dbReference>
<evidence type="ECO:0000259" key="5">
    <source>
        <dbReference type="PROSITE" id="PS50057"/>
    </source>
</evidence>
<dbReference type="Gene3D" id="6.10.360.10">
    <property type="match status" value="1"/>
</dbReference>
<dbReference type="Gene3D" id="1.20.5.450">
    <property type="match status" value="1"/>
</dbReference>
<dbReference type="PROSITE" id="PS50057">
    <property type="entry name" value="FERM_3"/>
    <property type="match status" value="1"/>
</dbReference>
<reference evidence="6" key="1">
    <citation type="submission" date="2021-01" db="UniProtKB">
        <authorList>
            <consortium name="EnsemblMetazoa"/>
        </authorList>
    </citation>
    <scope>IDENTIFICATION</scope>
</reference>
<dbReference type="SMART" id="SM01196">
    <property type="entry name" value="FERM_C"/>
    <property type="match status" value="1"/>
</dbReference>
<organism evidence="6 7">
    <name type="scientific">Clytia hemisphaerica</name>
    <dbReference type="NCBI Taxonomy" id="252671"/>
    <lineage>
        <taxon>Eukaryota</taxon>
        <taxon>Metazoa</taxon>
        <taxon>Cnidaria</taxon>
        <taxon>Hydrozoa</taxon>
        <taxon>Hydroidolina</taxon>
        <taxon>Leptothecata</taxon>
        <taxon>Obeliida</taxon>
        <taxon>Clytiidae</taxon>
        <taxon>Clytia</taxon>
    </lineage>
</organism>